<dbReference type="OrthoDB" id="2886395at2759"/>
<comment type="caution">
    <text evidence="2">The sequence shown here is derived from an EMBL/GenBank/DDBJ whole genome shotgun (WGS) entry which is preliminary data.</text>
</comment>
<dbReference type="EMBL" id="MU151502">
    <property type="protein sequence ID" value="KAF9443236.1"/>
    <property type="molecule type" value="Genomic_DNA"/>
</dbReference>
<name>A0A9P5X5J5_9AGAR</name>
<reference evidence="2" key="1">
    <citation type="submission" date="2020-11" db="EMBL/GenBank/DDBJ databases">
        <authorList>
            <consortium name="DOE Joint Genome Institute"/>
            <person name="Ahrendt S."/>
            <person name="Riley R."/>
            <person name="Andreopoulos W."/>
            <person name="Labutti K."/>
            <person name="Pangilinan J."/>
            <person name="Ruiz-Duenas F.J."/>
            <person name="Barrasa J.M."/>
            <person name="Sanchez-Garcia M."/>
            <person name="Camarero S."/>
            <person name="Miyauchi S."/>
            <person name="Serrano A."/>
            <person name="Linde D."/>
            <person name="Babiker R."/>
            <person name="Drula E."/>
            <person name="Ayuso-Fernandez I."/>
            <person name="Pacheco R."/>
            <person name="Padilla G."/>
            <person name="Ferreira P."/>
            <person name="Barriuso J."/>
            <person name="Kellner H."/>
            <person name="Castanera R."/>
            <person name="Alfaro M."/>
            <person name="Ramirez L."/>
            <person name="Pisabarro A.G."/>
            <person name="Kuo A."/>
            <person name="Tritt A."/>
            <person name="Lipzen A."/>
            <person name="He G."/>
            <person name="Yan M."/>
            <person name="Ng V."/>
            <person name="Cullen D."/>
            <person name="Martin F."/>
            <person name="Rosso M.-N."/>
            <person name="Henrissat B."/>
            <person name="Hibbett D."/>
            <person name="Martinez A.T."/>
            <person name="Grigoriev I.V."/>
        </authorList>
    </citation>
    <scope>NUCLEOTIDE SEQUENCE</scope>
    <source>
        <strain evidence="2">MF-IS2</strain>
    </source>
</reference>
<dbReference type="AlphaFoldDB" id="A0A9P5X5J5"/>
<feature type="domain" description="BTB" evidence="1">
    <location>
        <begin position="30"/>
        <end position="110"/>
    </location>
</feature>
<evidence type="ECO:0000313" key="2">
    <source>
        <dbReference type="EMBL" id="KAF9443236.1"/>
    </source>
</evidence>
<proteinExistence type="predicted"/>
<dbReference type="Proteomes" id="UP000807342">
    <property type="component" value="Unassembled WGS sequence"/>
</dbReference>
<dbReference type="InterPro" id="IPR011333">
    <property type="entry name" value="SKP1/BTB/POZ_sf"/>
</dbReference>
<evidence type="ECO:0000259" key="1">
    <source>
        <dbReference type="PROSITE" id="PS50097"/>
    </source>
</evidence>
<sequence>MKPKRAARSRTSNKSILGVARDPKYYFNDGSITIRVEDRLFKIHRSLFERDSVFFQTLFSLPQGTSADPDDSTCAEGGSDENPITFYNDRVEDFRALCWAIYSRTPDVMAQQDLKSLNIPKLISLVAISHKYEFEVFYNWALHLLEDYSASFPGTLIPKYRRWVNVGRILNLAQQCGSQVLVRHIKREWLAHILNSSTKEESLGAFVEGLKIAESSDGLRRFHRKVYYVYLRATGIFEACLPNNTSALDIGSNPKSYADLSLSQLSDAQKLHMYQGFWSLLQFRIKLSYVPSVAPSHFCPNHTGECIPSWKVWWKGVLDKAERAGNCLSDPGKLLEEVQSDLVVHQIPA</sequence>
<protein>
    <recommendedName>
        <fullName evidence="1">BTB domain-containing protein</fullName>
    </recommendedName>
</protein>
<dbReference type="PROSITE" id="PS50097">
    <property type="entry name" value="BTB"/>
    <property type="match status" value="1"/>
</dbReference>
<keyword evidence="3" id="KW-1185">Reference proteome</keyword>
<organism evidence="2 3">
    <name type="scientific">Macrolepiota fuliginosa MF-IS2</name>
    <dbReference type="NCBI Taxonomy" id="1400762"/>
    <lineage>
        <taxon>Eukaryota</taxon>
        <taxon>Fungi</taxon>
        <taxon>Dikarya</taxon>
        <taxon>Basidiomycota</taxon>
        <taxon>Agaricomycotina</taxon>
        <taxon>Agaricomycetes</taxon>
        <taxon>Agaricomycetidae</taxon>
        <taxon>Agaricales</taxon>
        <taxon>Agaricineae</taxon>
        <taxon>Agaricaceae</taxon>
        <taxon>Macrolepiota</taxon>
    </lineage>
</organism>
<gene>
    <name evidence="2" type="ORF">P691DRAFT_679956</name>
</gene>
<evidence type="ECO:0000313" key="3">
    <source>
        <dbReference type="Proteomes" id="UP000807342"/>
    </source>
</evidence>
<dbReference type="InterPro" id="IPR000210">
    <property type="entry name" value="BTB/POZ_dom"/>
</dbReference>
<dbReference type="Gene3D" id="3.30.710.10">
    <property type="entry name" value="Potassium Channel Kv1.1, Chain A"/>
    <property type="match status" value="1"/>
</dbReference>
<accession>A0A9P5X5J5</accession>